<name>A0A3N6N3W3_9EURY</name>
<evidence type="ECO:0000313" key="3">
    <source>
        <dbReference type="Proteomes" id="UP000273828"/>
    </source>
</evidence>
<dbReference type="PANTHER" id="PTHR37291">
    <property type="entry name" value="5-METHYLCYTOSINE-SPECIFIC RESTRICTION ENZYME B"/>
    <property type="match status" value="1"/>
</dbReference>
<organism evidence="2 3">
    <name type="scientific">Natrarchaeobius halalkaliphilus</name>
    <dbReference type="NCBI Taxonomy" id="1679091"/>
    <lineage>
        <taxon>Archaea</taxon>
        <taxon>Methanobacteriati</taxon>
        <taxon>Methanobacteriota</taxon>
        <taxon>Stenosarchaea group</taxon>
        <taxon>Halobacteria</taxon>
        <taxon>Halobacteriales</taxon>
        <taxon>Natrialbaceae</taxon>
        <taxon>Natrarchaeobius</taxon>
    </lineage>
</organism>
<feature type="domain" description="AAA+ ATPase" evidence="1">
    <location>
        <begin position="902"/>
        <end position="1083"/>
    </location>
</feature>
<accession>A0A3N6N3W3</accession>
<dbReference type="InterPro" id="IPR003593">
    <property type="entry name" value="AAA+_ATPase"/>
</dbReference>
<dbReference type="Gene3D" id="3.40.50.300">
    <property type="entry name" value="P-loop containing nucleotide triphosphate hydrolases"/>
    <property type="match status" value="1"/>
</dbReference>
<sequence length="1213" mass="136915">MTNGRRMSTDRFYGGIENRLEILFDFLSLLNKPDAEDGGVSSERIVNWILTNTNAEEQSAVERHLSFIESIGLIESEGGRYKLTRIGKCYLRDRDSLVLYNFLRTGVKGFDTIVRTLAIEPRTDDELMELLVSEFEECNMGTSAVAKRHREWLQAIGYVERIDDRNRLTDSGEAVADQLRGVSSLTLEPGSIYERTELHSRYGGSRQSGIAPSRDEPVVFLFTGGSGEEYGYRDKIRSDGTAIYTGEGQVGDMEMKRGNRVIRDHVEERRELHLFSMEDAGVRYIGQYLYVGHFFEELPDANGDPREAIRFDLSPVGEVATPDSFENARNEDVKTLEADPDRIDDPIVYQVPVKTGDGPIRNNFDRTIIEGVDRDRIEAVYDPPGDHKTLRIWGNQANEPAEEGDYLLFADRDGRHDGEYTNLARVAHATVLDDETATAFTDAVSWGEVTDRIFPHVMFLEPVYEADCDRASVWDTLGYSGWPNDTYSAINFDRRDGNFSEEYDSVQAFVEEIQGRQRYPEPSIPVYDSLSAACDDVRTKRSRDDNRLTARIGEAVIEDWSRALEGFRPSDEVSPARAATFDQVRMVYEFMEADLETAATDLGTGTLHPFTDAQTLFLAVVRNAQDDLGVPGGPLNQPRLNSIFHDSYTIDEPDEPEPPTETSHPVVDHLRNGQPTVYKFTAPPEYWLSSVEYGSVSFEDRHRDRWKEIEEGDVALLHSRAEPSIDEFEEQRAGLIGVVILGTKFEKADPWWLDEHEADREFSMIASFDRLFLTSEIDDIDTSLGIDEKDRSTINRELSALAANCLPIERANAICSDIAEAAFPAQGMFARFRTDDDGVDYDRPRALIEAMANDLSEVATVNLHKPFEGTLTEHKDEILGGLHFPGNQGHEILETIETALNAGKHVLLTGPPGTGKTEIAERVCEYLADRHPYLFSNSEMTTATADWSTFDTVGGYMPTESDETDGDLSFTPGIVLNRLKNNRTGVQSNELTIIDELNRADIDKAFGQLFTLLSGQSVQLPYTVEGEEVELTTYEDVDGSAEPHQYVVSNSWRIFATMNAYDKTSLYEMSYAFMRRFAFVRVPAPEFPEGDSQEETLEVERTVKDYADEWGLSPDRNERMAIGNVWRKANHAVDERAIGPAIIEDVLRYVTHHEDEIDRPLTKAVISYILPQLEGVPRRDTIVRKIADVDEIERDCLERAAQEMLQIQLSQNE</sequence>
<dbReference type="Pfam" id="PF26348">
    <property type="entry name" value="SRA_ScoMcrA"/>
    <property type="match status" value="1"/>
</dbReference>
<protein>
    <submittedName>
        <fullName evidence="2">AAA family ATPase</fullName>
    </submittedName>
</protein>
<proteinExistence type="predicted"/>
<dbReference type="InterPro" id="IPR052934">
    <property type="entry name" value="Methyl-DNA_Rec/Restrict_Enz"/>
</dbReference>
<evidence type="ECO:0000259" key="1">
    <source>
        <dbReference type="SMART" id="SM00382"/>
    </source>
</evidence>
<dbReference type="PANTHER" id="PTHR37291:SF1">
    <property type="entry name" value="TYPE IV METHYL-DIRECTED RESTRICTION ENZYME ECOKMCRB SUBUNIT"/>
    <property type="match status" value="1"/>
</dbReference>
<dbReference type="GO" id="GO:0005524">
    <property type="term" value="F:ATP binding"/>
    <property type="evidence" value="ECO:0007669"/>
    <property type="project" value="InterPro"/>
</dbReference>
<evidence type="ECO:0000313" key="2">
    <source>
        <dbReference type="EMBL" id="RQG92842.1"/>
    </source>
</evidence>
<dbReference type="Proteomes" id="UP000273828">
    <property type="component" value="Unassembled WGS sequence"/>
</dbReference>
<dbReference type="InterPro" id="IPR027417">
    <property type="entry name" value="P-loop_NTPase"/>
</dbReference>
<dbReference type="GO" id="GO:0016887">
    <property type="term" value="F:ATP hydrolysis activity"/>
    <property type="evidence" value="ECO:0007669"/>
    <property type="project" value="InterPro"/>
</dbReference>
<dbReference type="AlphaFoldDB" id="A0A3N6N3W3"/>
<keyword evidence="3" id="KW-1185">Reference proteome</keyword>
<dbReference type="InterPro" id="IPR058712">
    <property type="entry name" value="SRA_ScoMcrA"/>
</dbReference>
<dbReference type="InterPro" id="IPR011704">
    <property type="entry name" value="ATPase_dyneun-rel_AAA"/>
</dbReference>
<dbReference type="EMBL" id="REFY01000001">
    <property type="protein sequence ID" value="RQG92842.1"/>
    <property type="molecule type" value="Genomic_DNA"/>
</dbReference>
<dbReference type="SMART" id="SM00382">
    <property type="entry name" value="AAA"/>
    <property type="match status" value="1"/>
</dbReference>
<comment type="caution">
    <text evidence="2">The sequence shown here is derived from an EMBL/GenBank/DDBJ whole genome shotgun (WGS) entry which is preliminary data.</text>
</comment>
<dbReference type="SUPFAM" id="SSF52540">
    <property type="entry name" value="P-loop containing nucleoside triphosphate hydrolases"/>
    <property type="match status" value="1"/>
</dbReference>
<reference evidence="2 3" key="1">
    <citation type="submission" date="2018-10" db="EMBL/GenBank/DDBJ databases">
        <title>Natrarchaeobius chitinivorans gen. nov., sp. nov., and Natrarchaeobius haloalkaliphilus sp. nov., alkaliphilic, chitin-utilizing haloarchaea from hypersaline alkaline lakes.</title>
        <authorList>
            <person name="Sorokin D.Y."/>
            <person name="Elcheninov A.G."/>
            <person name="Kostrikina N.A."/>
            <person name="Bale N.J."/>
            <person name="Sinninghe Damste J.S."/>
            <person name="Khijniak T.V."/>
            <person name="Kublanov I.V."/>
            <person name="Toshchakov S.V."/>
        </authorList>
    </citation>
    <scope>NUCLEOTIDE SEQUENCE [LARGE SCALE GENOMIC DNA]</scope>
    <source>
        <strain evidence="2 3">AArcht-Sl</strain>
    </source>
</reference>
<dbReference type="Pfam" id="PF07728">
    <property type="entry name" value="AAA_5"/>
    <property type="match status" value="1"/>
</dbReference>
<dbReference type="OrthoDB" id="9837at2157"/>
<gene>
    <name evidence="2" type="ORF">EA462_01040</name>
</gene>
<dbReference type="CDD" id="cd00009">
    <property type="entry name" value="AAA"/>
    <property type="match status" value="1"/>
</dbReference>